<comment type="caution">
    <text evidence="1">The sequence shown here is derived from an EMBL/GenBank/DDBJ whole genome shotgun (WGS) entry which is preliminary data.</text>
</comment>
<organism evidence="1">
    <name type="scientific">Thermosulfidibacter takaii</name>
    <dbReference type="NCBI Taxonomy" id="412593"/>
    <lineage>
        <taxon>Bacteria</taxon>
        <taxon>Pseudomonadati</taxon>
        <taxon>Thermosulfidibacterota</taxon>
        <taxon>Thermosulfidibacteria</taxon>
        <taxon>Thermosulfidibacterales</taxon>
        <taxon>Thermosulfidibacteraceae</taxon>
    </lineage>
</organism>
<reference evidence="1" key="1">
    <citation type="journal article" date="2020" name="mSystems">
        <title>Genome- and Community-Level Interaction Insights into Carbon Utilization and Element Cycling Functions of Hydrothermarchaeota in Hydrothermal Sediment.</title>
        <authorList>
            <person name="Zhou Z."/>
            <person name="Liu Y."/>
            <person name="Xu W."/>
            <person name="Pan J."/>
            <person name="Luo Z.H."/>
            <person name="Li M."/>
        </authorList>
    </citation>
    <scope>NUCLEOTIDE SEQUENCE [LARGE SCALE GENOMIC DNA]</scope>
    <source>
        <strain evidence="1">HyVt-115</strain>
    </source>
</reference>
<evidence type="ECO:0000313" key="1">
    <source>
        <dbReference type="EMBL" id="HDD53078.1"/>
    </source>
</evidence>
<dbReference type="InterPro" id="IPR021497">
    <property type="entry name" value="GTA_holin_3TM"/>
</dbReference>
<protein>
    <recommendedName>
        <fullName evidence="2">Holin of 3TMs, for gene-transfer release</fullName>
    </recommendedName>
</protein>
<name>A0A7C0YB18_9BACT</name>
<accession>A0A7C0YB18</accession>
<dbReference type="AlphaFoldDB" id="A0A7C0YB18"/>
<evidence type="ECO:0008006" key="2">
    <source>
        <dbReference type="Google" id="ProtNLM"/>
    </source>
</evidence>
<dbReference type="Proteomes" id="UP000885690">
    <property type="component" value="Unassembled WGS sequence"/>
</dbReference>
<dbReference type="EMBL" id="DQWS01000125">
    <property type="protein sequence ID" value="HDD53078.1"/>
    <property type="molecule type" value="Genomic_DNA"/>
</dbReference>
<dbReference type="Pfam" id="PF11351">
    <property type="entry name" value="GTA_holin_3TM"/>
    <property type="match status" value="1"/>
</dbReference>
<sequence length="145" mass="16578">MGPLLLEIAPVVGGLVKEVLKRVLPPEKMSEEERKKLEMEAAAQATQLFLERYSKEMEDVMNARSLAMVEAQNAPWLVRLLRGLVRPIIGFGCATIWGYNVLAPQFLNQPRIPLNQWDYFVIMSVLSFYFGLRTFEKTKGSQARF</sequence>
<proteinExistence type="predicted"/>
<gene>
    <name evidence="1" type="ORF">ENF32_03295</name>
</gene>